<keyword evidence="3" id="KW-1185">Reference proteome</keyword>
<feature type="compositionally biased region" description="Polar residues" evidence="1">
    <location>
        <begin position="71"/>
        <end position="91"/>
    </location>
</feature>
<dbReference type="GO" id="GO:0005634">
    <property type="term" value="C:nucleus"/>
    <property type="evidence" value="ECO:0007669"/>
    <property type="project" value="TreeGrafter"/>
</dbReference>
<dbReference type="AlphaFoldDB" id="B6AK42"/>
<dbReference type="InterPro" id="IPR011107">
    <property type="entry name" value="PPI_Ypi1"/>
</dbReference>
<gene>
    <name evidence="2" type="ORF">CMU_022150</name>
</gene>
<proteinExistence type="predicted"/>
<dbReference type="OrthoDB" id="344309at2759"/>
<dbReference type="STRING" id="441375.B6AK42"/>
<name>B6AK42_CRYMR</name>
<reference evidence="2" key="1">
    <citation type="submission" date="2008-06" db="EMBL/GenBank/DDBJ databases">
        <authorList>
            <person name="Lorenzi H."/>
            <person name="Inman J."/>
            <person name="Miller J."/>
            <person name="Schobel S."/>
            <person name="Amedeo P."/>
            <person name="Caler E.V."/>
            <person name="da Silva J."/>
        </authorList>
    </citation>
    <scope>NUCLEOTIDE SEQUENCE [LARGE SCALE GENOMIC DNA]</scope>
    <source>
        <strain evidence="2">RN66</strain>
    </source>
</reference>
<dbReference type="GeneID" id="6998068"/>
<dbReference type="PANTHER" id="PTHR20835">
    <property type="entry name" value="E3 UBIQUITIN-PROTEIN LIGASE PPP1R11-RELATED"/>
    <property type="match status" value="1"/>
</dbReference>
<feature type="region of interest" description="Disordered" evidence="1">
    <location>
        <begin position="71"/>
        <end position="103"/>
    </location>
</feature>
<dbReference type="GO" id="GO:0004865">
    <property type="term" value="F:protein serine/threonine phosphatase inhibitor activity"/>
    <property type="evidence" value="ECO:0007669"/>
    <property type="project" value="InterPro"/>
</dbReference>
<dbReference type="RefSeq" id="XP_002142932.1">
    <property type="nucleotide sequence ID" value="XM_002142896.1"/>
</dbReference>
<feature type="region of interest" description="Disordered" evidence="1">
    <location>
        <begin position="1"/>
        <end position="20"/>
    </location>
</feature>
<dbReference type="eggNOG" id="KOG4102">
    <property type="taxonomic scope" value="Eukaryota"/>
</dbReference>
<dbReference type="Proteomes" id="UP000001460">
    <property type="component" value="Unassembled WGS sequence"/>
</dbReference>
<evidence type="ECO:0000313" key="2">
    <source>
        <dbReference type="EMBL" id="EEA08583.1"/>
    </source>
</evidence>
<feature type="compositionally biased region" description="Polar residues" evidence="1">
    <location>
        <begin position="7"/>
        <end position="20"/>
    </location>
</feature>
<dbReference type="PANTHER" id="PTHR20835:SF0">
    <property type="entry name" value="E3 UBIQUITIN-PROTEIN LIGASE PPP1R11"/>
    <property type="match status" value="1"/>
</dbReference>
<dbReference type="EMBL" id="DS989744">
    <property type="protein sequence ID" value="EEA08583.1"/>
    <property type="molecule type" value="Genomic_DNA"/>
</dbReference>
<keyword evidence="2" id="KW-0650">Protein phosphatase inhibitor</keyword>
<dbReference type="GO" id="GO:0008157">
    <property type="term" value="F:protein phosphatase 1 binding"/>
    <property type="evidence" value="ECO:0007669"/>
    <property type="project" value="TreeGrafter"/>
</dbReference>
<dbReference type="VEuPathDB" id="CryptoDB:CMU_022150"/>
<sequence>MARIVAISNSTHNSKSARNYTGVNAHNLQNRTENHNMRMATTTTIEINSSLKNSSATQLISLRTEEYYEKQGNTNKEIDTNESLTSFNHLQNKPKESNKSGSRVCWDESTVDNEFMNKRKSKKCCIYHKPKQFGESSSEDDSESEEICSYNNRKKIIDKYSKVNGD</sequence>
<evidence type="ECO:0000256" key="1">
    <source>
        <dbReference type="SAM" id="MobiDB-lite"/>
    </source>
</evidence>
<evidence type="ECO:0000313" key="3">
    <source>
        <dbReference type="Proteomes" id="UP000001460"/>
    </source>
</evidence>
<protein>
    <submittedName>
        <fullName evidence="2">Protein phosphatase inhibitor, putative</fullName>
    </submittedName>
</protein>
<accession>B6AK42</accession>
<organism evidence="2 3">
    <name type="scientific">Cryptosporidium muris (strain RN66)</name>
    <dbReference type="NCBI Taxonomy" id="441375"/>
    <lineage>
        <taxon>Eukaryota</taxon>
        <taxon>Sar</taxon>
        <taxon>Alveolata</taxon>
        <taxon>Apicomplexa</taxon>
        <taxon>Conoidasida</taxon>
        <taxon>Coccidia</taxon>
        <taxon>Eucoccidiorida</taxon>
        <taxon>Eimeriorina</taxon>
        <taxon>Cryptosporidiidae</taxon>
        <taxon>Cryptosporidium</taxon>
    </lineage>
</organism>
<dbReference type="Pfam" id="PF07491">
    <property type="entry name" value="PPI_Ypi1"/>
    <property type="match status" value="1"/>
</dbReference>